<dbReference type="Gene3D" id="1.50.10.10">
    <property type="match status" value="1"/>
</dbReference>
<organism evidence="3 4">
    <name type="scientific">Sulfobacillus thermosulfidooxidans (strain DSM 9293 / VKM B-1269 / AT-1)</name>
    <dbReference type="NCBI Taxonomy" id="929705"/>
    <lineage>
        <taxon>Bacteria</taxon>
        <taxon>Bacillati</taxon>
        <taxon>Bacillota</taxon>
        <taxon>Clostridia</taxon>
        <taxon>Eubacteriales</taxon>
        <taxon>Clostridiales Family XVII. Incertae Sedis</taxon>
        <taxon>Sulfobacillus</taxon>
    </lineage>
</organism>
<protein>
    <submittedName>
        <fullName evidence="3">Glucoamylase (Glucan-1,4-alpha-glucosidase), GH15 family</fullName>
    </submittedName>
</protein>
<reference evidence="4" key="1">
    <citation type="submission" date="2017-04" db="EMBL/GenBank/DDBJ databases">
        <authorList>
            <person name="Varghese N."/>
            <person name="Submissions S."/>
        </authorList>
    </citation>
    <scope>NUCLEOTIDE SEQUENCE [LARGE SCALE GENOMIC DNA]</scope>
    <source>
        <strain evidence="4">DSM 9293</strain>
    </source>
</reference>
<dbReference type="InterPro" id="IPR045582">
    <property type="entry name" value="Trehalase-like_N"/>
</dbReference>
<evidence type="ECO:0000313" key="3">
    <source>
        <dbReference type="EMBL" id="SMC02253.1"/>
    </source>
</evidence>
<dbReference type="GO" id="GO:0004553">
    <property type="term" value="F:hydrolase activity, hydrolyzing O-glycosyl compounds"/>
    <property type="evidence" value="ECO:0007669"/>
    <property type="project" value="TreeGrafter"/>
</dbReference>
<accession>A0A1W1W928</accession>
<dbReference type="InterPro" id="IPR012341">
    <property type="entry name" value="6hp_glycosidase-like_sf"/>
</dbReference>
<dbReference type="PANTHER" id="PTHR31616:SF0">
    <property type="entry name" value="GLUCAN 1,4-ALPHA-GLUCOSIDASE"/>
    <property type="match status" value="1"/>
</dbReference>
<dbReference type="RefSeq" id="WP_084660846.1">
    <property type="nucleotide sequence ID" value="NZ_FWWY01000001.1"/>
</dbReference>
<dbReference type="SUPFAM" id="SSF48208">
    <property type="entry name" value="Six-hairpin glycosidases"/>
    <property type="match status" value="1"/>
</dbReference>
<dbReference type="Pfam" id="PF00723">
    <property type="entry name" value="Glyco_hydro_15"/>
    <property type="match status" value="1"/>
</dbReference>
<evidence type="ECO:0000259" key="1">
    <source>
        <dbReference type="Pfam" id="PF00723"/>
    </source>
</evidence>
<feature type="domain" description="GH15-like" evidence="1">
    <location>
        <begin position="228"/>
        <end position="591"/>
    </location>
</feature>
<dbReference type="PANTHER" id="PTHR31616">
    <property type="entry name" value="TREHALASE"/>
    <property type="match status" value="1"/>
</dbReference>
<name>A0A1W1W928_SULTA</name>
<sequence>MAWTHEKLEKPRTGFWPINQYMALGDMRTSALIGPDGSVDWLCLPQFDSGSVFGRILDKDGGAFELTAVEPAEVWRRYWPHTNVIETRVNTRQGTWIIRDWMSYDSVSPRLNRRIRVIRGGAHIRVSVKLRPEYGLVTAQLAAPSPFHITWTHNAHVWHLVSDFPLHPIDTDVYGEFILDAGTTGGFSLGLDPGNDSGEWLEQQLLDLNNTVKFWQDWMQMCPDEGNYSEYIERSALTLKLLTYAPTGAIVAAPTTSLPEDPGGVRNWDYRYSWLRDASMTLMALHWLGHPHEGQAFFRWMLTCCAVDRLVLHPVVPGGLVHEWEHPAWRGYEDAHPVRIGNQAATQRQFDVYGEVLDAAWQHFQYDDTDLSDLWPFFTELAEEAALHWTEPDEGIWETRGEPQHFLYSKAQCWVALDRAQKIAKKWQLVAPLDRWQRIATEIRETVLQEGYSLGTQSFMQTFNKDTFDASVLLLPQLGIVSAHDPRMVSTISAIRKYLCVPGDNDGLFLYRYRAMDDGIVGSEHAFLLCSTWLIGTMALAGQIEEAKKLLERFLSIAPHGLFAEEYDPLTQRFWGNFPQAFTHLGVITAILHVEQAQSSSQSGPLRGCRGWPQAT</sequence>
<dbReference type="InterPro" id="IPR008928">
    <property type="entry name" value="6-hairpin_glycosidase_sf"/>
</dbReference>
<evidence type="ECO:0000313" key="4">
    <source>
        <dbReference type="Proteomes" id="UP000192660"/>
    </source>
</evidence>
<dbReference type="OrthoDB" id="3902805at2"/>
<evidence type="ECO:0000259" key="2">
    <source>
        <dbReference type="Pfam" id="PF19291"/>
    </source>
</evidence>
<dbReference type="GO" id="GO:0005975">
    <property type="term" value="P:carbohydrate metabolic process"/>
    <property type="evidence" value="ECO:0007669"/>
    <property type="project" value="InterPro"/>
</dbReference>
<proteinExistence type="predicted"/>
<dbReference type="InterPro" id="IPR011613">
    <property type="entry name" value="GH15-like"/>
</dbReference>
<dbReference type="STRING" id="28034.BFX07_03250"/>
<gene>
    <name evidence="3" type="ORF">SAMN00768000_0473</name>
</gene>
<dbReference type="Pfam" id="PF19291">
    <property type="entry name" value="TREH_N"/>
    <property type="match status" value="1"/>
</dbReference>
<dbReference type="EMBL" id="FWWY01000001">
    <property type="protein sequence ID" value="SMC02253.1"/>
    <property type="molecule type" value="Genomic_DNA"/>
</dbReference>
<keyword evidence="4" id="KW-1185">Reference proteome</keyword>
<feature type="domain" description="Trehalase-like N-terminal" evidence="2">
    <location>
        <begin position="17"/>
        <end position="143"/>
    </location>
</feature>
<dbReference type="AlphaFoldDB" id="A0A1W1W928"/>
<dbReference type="Proteomes" id="UP000192660">
    <property type="component" value="Unassembled WGS sequence"/>
</dbReference>